<evidence type="ECO:0000256" key="1">
    <source>
        <dbReference type="ARBA" id="ARBA00004418"/>
    </source>
</evidence>
<comment type="similarity">
    <text evidence="2">Belongs to the bacterial solute-binding protein SsuA/TauA family.</text>
</comment>
<dbReference type="eggNOG" id="COG0715">
    <property type="taxonomic scope" value="Bacteria"/>
</dbReference>
<dbReference type="EMBL" id="CP000490">
    <property type="protein sequence ID" value="ABL72175.1"/>
    <property type="molecule type" value="Genomic_DNA"/>
</dbReference>
<dbReference type="KEGG" id="pde:Pden_4109"/>
<dbReference type="PANTHER" id="PTHR30024:SF47">
    <property type="entry name" value="TAURINE-BINDING PERIPLASMIC PROTEIN"/>
    <property type="match status" value="1"/>
</dbReference>
<dbReference type="HOGENOM" id="CLU_028871_2_1_5"/>
<evidence type="ECO:0000256" key="3">
    <source>
        <dbReference type="ARBA" id="ARBA00022729"/>
    </source>
</evidence>
<dbReference type="STRING" id="318586.Pden_4109"/>
<evidence type="ECO:0000256" key="2">
    <source>
        <dbReference type="ARBA" id="ARBA00010742"/>
    </source>
</evidence>
<proteinExistence type="inferred from homology"/>
<dbReference type="EnsemblBacteria" id="ABL72175">
    <property type="protein sequence ID" value="ABL72175"/>
    <property type="gene ID" value="Pden_4109"/>
</dbReference>
<keyword evidence="3" id="KW-0732">Signal</keyword>
<dbReference type="Pfam" id="PF12974">
    <property type="entry name" value="Phosphonate-bd"/>
    <property type="match status" value="1"/>
</dbReference>
<organism evidence="4 5">
    <name type="scientific">Paracoccus denitrificans (strain Pd 1222)</name>
    <dbReference type="NCBI Taxonomy" id="318586"/>
    <lineage>
        <taxon>Bacteria</taxon>
        <taxon>Pseudomonadati</taxon>
        <taxon>Pseudomonadota</taxon>
        <taxon>Alphaproteobacteria</taxon>
        <taxon>Rhodobacterales</taxon>
        <taxon>Paracoccaceae</taxon>
        <taxon>Paracoccus</taxon>
    </lineage>
</organism>
<sequence length="405" mass="44104">MGSGAIFGVIRIRSLSIAGWGFARFEKILVVRGGFRESGIHSRRVWNNRHTKYSRSTKSRLNSRRAEPKIPAELCKGCPVLPRIMTRIAAVAASVLLLASPVTAQEVPPGTKLVVADQSELFANLLKASGAAGEITFGLELPNFAGGPAILEAMRAGALDLAYVGDTPPIQARASGTLLPIVATVDRERSEYWLTARPGLEIGKLSDLRGKRVSYIEGSGRQAYLIEALNRAGLTLKDIQPVPLRVADLPDAIRTNAVDVAVLQEPHVTRLEKQIGASRVADPEERKLLPGTWYFYARPEALDDPAKAAAIGEFIKAAIHSVNWMNENREDWGKAYYTDYQRLAPEDTAAVLAAQAPARFQTSTEAVAHHQKLVDLLYEAGELPERFDAAGSFVASYDDLIAAER</sequence>
<dbReference type="PANTHER" id="PTHR30024">
    <property type="entry name" value="ALIPHATIC SULFONATES-BINDING PROTEIN-RELATED"/>
    <property type="match status" value="1"/>
</dbReference>
<gene>
    <name evidence="4" type="ordered locus">Pden_4109</name>
</gene>
<dbReference type="AlphaFoldDB" id="A1B9I1"/>
<evidence type="ECO:0000313" key="5">
    <source>
        <dbReference type="Proteomes" id="UP000000361"/>
    </source>
</evidence>
<name>A1B9I1_PARDP</name>
<protein>
    <submittedName>
        <fullName evidence="4">Putative sulfonate/nitrate transport system substrate-binding protein</fullName>
    </submittedName>
</protein>
<dbReference type="Proteomes" id="UP000000361">
    <property type="component" value="Chromosome 2"/>
</dbReference>
<keyword evidence="5" id="KW-1185">Reference proteome</keyword>
<comment type="subcellular location">
    <subcellularLocation>
        <location evidence="1">Periplasm</location>
    </subcellularLocation>
</comment>
<reference evidence="5" key="1">
    <citation type="submission" date="2006-12" db="EMBL/GenBank/DDBJ databases">
        <title>Complete sequence of chromosome 2 of Paracoccus denitrificans PD1222.</title>
        <authorList>
            <person name="Copeland A."/>
            <person name="Lucas S."/>
            <person name="Lapidus A."/>
            <person name="Barry K."/>
            <person name="Detter J.C."/>
            <person name="Glavina del Rio T."/>
            <person name="Hammon N."/>
            <person name="Israni S."/>
            <person name="Dalin E."/>
            <person name="Tice H."/>
            <person name="Pitluck S."/>
            <person name="Munk A.C."/>
            <person name="Brettin T."/>
            <person name="Bruce D."/>
            <person name="Han C."/>
            <person name="Tapia R."/>
            <person name="Gilna P."/>
            <person name="Schmutz J."/>
            <person name="Larimer F."/>
            <person name="Land M."/>
            <person name="Hauser L."/>
            <person name="Kyrpides N."/>
            <person name="Lykidis A."/>
            <person name="Spiro S."/>
            <person name="Richardson D.J."/>
            <person name="Moir J.W.B."/>
            <person name="Ferguson S.J."/>
            <person name="van Spanning R.J.M."/>
            <person name="Richardson P."/>
        </authorList>
    </citation>
    <scope>NUCLEOTIDE SEQUENCE [LARGE SCALE GENOMIC DNA]</scope>
    <source>
        <strain evidence="5">Pd 1222</strain>
    </source>
</reference>
<accession>A1B9I1</accession>
<dbReference type="Gene3D" id="3.40.190.10">
    <property type="entry name" value="Periplasmic binding protein-like II"/>
    <property type="match status" value="2"/>
</dbReference>
<dbReference type="SUPFAM" id="SSF53850">
    <property type="entry name" value="Periplasmic binding protein-like II"/>
    <property type="match status" value="1"/>
</dbReference>
<evidence type="ECO:0000313" key="4">
    <source>
        <dbReference type="EMBL" id="ABL72175.1"/>
    </source>
</evidence>
<dbReference type="GO" id="GO:0042597">
    <property type="term" value="C:periplasmic space"/>
    <property type="evidence" value="ECO:0007669"/>
    <property type="project" value="UniProtKB-SubCell"/>
</dbReference>